<accession>A0A8S9UEN0</accession>
<dbReference type="Pfam" id="PF09808">
    <property type="entry name" value="SNAPC1"/>
    <property type="match status" value="1"/>
</dbReference>
<feature type="compositionally biased region" description="Polar residues" evidence="1">
    <location>
        <begin position="682"/>
        <end position="715"/>
    </location>
</feature>
<evidence type="ECO:0000256" key="1">
    <source>
        <dbReference type="SAM" id="MobiDB-lite"/>
    </source>
</evidence>
<dbReference type="Gene3D" id="2.60.40.10">
    <property type="entry name" value="Immunoglobulins"/>
    <property type="match status" value="1"/>
</dbReference>
<dbReference type="Proteomes" id="UP000704712">
    <property type="component" value="Unassembled WGS sequence"/>
</dbReference>
<dbReference type="SUPFAM" id="SSF49265">
    <property type="entry name" value="Fibronectin type III"/>
    <property type="match status" value="1"/>
</dbReference>
<dbReference type="CDD" id="cd00063">
    <property type="entry name" value="FN3"/>
    <property type="match status" value="1"/>
</dbReference>
<protein>
    <submittedName>
        <fullName evidence="3">Small nuclear RNA activating complex (SNAPc) subunit SNAP43</fullName>
    </submittedName>
</protein>
<feature type="region of interest" description="Disordered" evidence="1">
    <location>
        <begin position="437"/>
        <end position="497"/>
    </location>
</feature>
<feature type="region of interest" description="Disordered" evidence="1">
    <location>
        <begin position="544"/>
        <end position="582"/>
    </location>
</feature>
<feature type="region of interest" description="Disordered" evidence="1">
    <location>
        <begin position="341"/>
        <end position="368"/>
    </location>
</feature>
<dbReference type="InterPro" id="IPR019188">
    <property type="entry name" value="SNAPC1"/>
</dbReference>
<dbReference type="Gene3D" id="1.25.40.20">
    <property type="entry name" value="Ankyrin repeat-containing domain"/>
    <property type="match status" value="1"/>
</dbReference>
<feature type="compositionally biased region" description="Basic and acidic residues" evidence="1">
    <location>
        <begin position="671"/>
        <end position="680"/>
    </location>
</feature>
<feature type="region of interest" description="Disordered" evidence="1">
    <location>
        <begin position="1063"/>
        <end position="1085"/>
    </location>
</feature>
<dbReference type="InterPro" id="IPR036116">
    <property type="entry name" value="FN3_sf"/>
</dbReference>
<evidence type="ECO:0000259" key="2">
    <source>
        <dbReference type="PROSITE" id="PS50853"/>
    </source>
</evidence>
<feature type="region of interest" description="Disordered" evidence="1">
    <location>
        <begin position="1"/>
        <end position="32"/>
    </location>
</feature>
<dbReference type="InterPro" id="IPR013783">
    <property type="entry name" value="Ig-like_fold"/>
</dbReference>
<evidence type="ECO:0000313" key="3">
    <source>
        <dbReference type="EMBL" id="KAF4139100.1"/>
    </source>
</evidence>
<comment type="caution">
    <text evidence="3">The sequence shown here is derived from an EMBL/GenBank/DDBJ whole genome shotgun (WGS) entry which is preliminary data.</text>
</comment>
<feature type="region of interest" description="Disordered" evidence="1">
    <location>
        <begin position="620"/>
        <end position="743"/>
    </location>
</feature>
<evidence type="ECO:0000313" key="4">
    <source>
        <dbReference type="Proteomes" id="UP000704712"/>
    </source>
</evidence>
<sequence length="1085" mass="119145">MIGDVAIGPTSPPLPIKPRATNRSRKQREREVPDVEWERSLQHFAAAVSDDFDDLHARFLQESEITFASWKRLWADARMSAAFHVEFWDSSPTNTHKTILQQALDALVCCIEEHNGAFESTADVAVLVSRVFALYCAYSVQLGDPKHKIDVDPQSWKALLTVNFVMCGARASLFPLATREVRALMHRLIVEEDAFLRCLQGFGSSVRVRNRAIRVQTAQTLGAGQIVLVPADNATEEDAPVKQNIVEQLKSFNNRYQELISRARPASVTGAGLSGSRGKPALAASLITSQERGNDGNDLTRALIAYVKYKANEEARRSDRIVRAAGAREYDGSRSILEQIGSEHDEHSNDLDLSDRDSVMSVPSSPTARAVVSIPRERGSSEDFMAELESELHADVLSEQVELDPAARNKQTSALSEVSEADSDGLADLEQELEENVGVASLGNVRKTAPKKSSPPARRKRGRPPANTCTVPHSEAATTLVPRRATAEKHSSANGEVSEAESVAFAKLERQVEQSMELVSSRLVTGRASIPPRRRWRRGSAAPGIVPRKAGRTSSSTQKPAHTVAVENARPTAKRARSDSMASTMPFADSWAVASTADSDGLAEIQAELDAIPTLAEPLKTAPKNFSRGRKTHQRSSDATVQLPAAKPEVKSKVKLPTRQSSSRDPKRKLHAVDVVRDRQNPPGQSADQRTGRRTTALSILSDSSGVTAQSQAQVEVSGGRTTSRRTHEPITPYESLRGGSSRLSSVASEAGSNVLEELERELNATAATLGVAPSHLATAQTKATPRKRKLPMGKADDVVEDESVDLAWRVELLRALITGDLLNVKRVIRRHVEAISAPFTTTMPAWTLQWEGMHWWMLRDSTPLFAASAYSRPEIVHWLLRNGADRSTPCYLKQTAIQIVGECCAHAAAPDRTRDSKAIAVDNTRCIRLLVEPPTLPKPPTIEVSFSSSYSSEVVITSTSNRSSIQQTVYKCLLRASWQTPLSNGAIIDKYELRYRRLVTEDGSEESTDHEIDKKPATATVTWDTKQVAHNRKFRQQSALLERLQFNTVYEVMLRSWNAAGKGEWSPSYQTKTPAVPTRSAGTR</sequence>
<dbReference type="InterPro" id="IPR036770">
    <property type="entry name" value="Ankyrin_rpt-contain_sf"/>
</dbReference>
<dbReference type="Pfam" id="PF00041">
    <property type="entry name" value="fn3"/>
    <property type="match status" value="1"/>
</dbReference>
<proteinExistence type="predicted"/>
<feature type="domain" description="Fibronectin type-III" evidence="2">
    <location>
        <begin position="959"/>
        <end position="1077"/>
    </location>
</feature>
<dbReference type="EMBL" id="JAACNO010001578">
    <property type="protein sequence ID" value="KAF4139100.1"/>
    <property type="molecule type" value="Genomic_DNA"/>
</dbReference>
<dbReference type="PROSITE" id="PS50853">
    <property type="entry name" value="FN3"/>
    <property type="match status" value="1"/>
</dbReference>
<dbReference type="InterPro" id="IPR003961">
    <property type="entry name" value="FN3_dom"/>
</dbReference>
<organism evidence="3 4">
    <name type="scientific">Phytophthora infestans</name>
    <name type="common">Potato late blight agent</name>
    <name type="synonym">Botrytis infestans</name>
    <dbReference type="NCBI Taxonomy" id="4787"/>
    <lineage>
        <taxon>Eukaryota</taxon>
        <taxon>Sar</taxon>
        <taxon>Stramenopiles</taxon>
        <taxon>Oomycota</taxon>
        <taxon>Peronosporomycetes</taxon>
        <taxon>Peronosporales</taxon>
        <taxon>Peronosporaceae</taxon>
        <taxon>Phytophthora</taxon>
    </lineage>
</organism>
<dbReference type="AlphaFoldDB" id="A0A8S9UEN0"/>
<feature type="compositionally biased region" description="Basic and acidic residues" evidence="1">
    <location>
        <begin position="341"/>
        <end position="358"/>
    </location>
</feature>
<reference evidence="3" key="1">
    <citation type="submission" date="2020-03" db="EMBL/GenBank/DDBJ databases">
        <title>Hybrid Assembly of Korean Phytophthora infestans isolates.</title>
        <authorList>
            <person name="Prokchorchik M."/>
            <person name="Lee Y."/>
            <person name="Seo J."/>
            <person name="Cho J.-H."/>
            <person name="Park Y.-E."/>
            <person name="Jang D.-C."/>
            <person name="Im J.-S."/>
            <person name="Choi J.-G."/>
            <person name="Park H.-J."/>
            <person name="Lee G.-B."/>
            <person name="Lee Y.-G."/>
            <person name="Hong S.-Y."/>
            <person name="Cho K."/>
            <person name="Sohn K.H."/>
        </authorList>
    </citation>
    <scope>NUCLEOTIDE SEQUENCE</scope>
    <source>
        <strain evidence="3">KR_2_A2</strain>
    </source>
</reference>
<gene>
    <name evidence="3" type="ORF">GN958_ATG11709</name>
</gene>
<name>A0A8S9UEN0_PHYIN</name>